<dbReference type="GO" id="GO:0005576">
    <property type="term" value="C:extracellular region"/>
    <property type="evidence" value="ECO:0007669"/>
    <property type="project" value="UniProtKB-SubCell"/>
</dbReference>
<comment type="subcellular location">
    <subcellularLocation>
        <location evidence="1">Host cell</location>
    </subcellularLocation>
    <subcellularLocation>
        <location evidence="2">Secreted</location>
    </subcellularLocation>
</comment>
<dbReference type="Proteomes" id="UP000726737">
    <property type="component" value="Unassembled WGS sequence"/>
</dbReference>
<name>A0A9P6PM06_9FUNG</name>
<proteinExistence type="predicted"/>
<protein>
    <recommendedName>
        <fullName evidence="4">Crinkler effector protein N-terminal domain-containing protein</fullName>
    </recommendedName>
</protein>
<accession>A0A9P6PM06</accession>
<organism evidence="5 6">
    <name type="scientific">Mortierella polycephala</name>
    <dbReference type="NCBI Taxonomy" id="41804"/>
    <lineage>
        <taxon>Eukaryota</taxon>
        <taxon>Fungi</taxon>
        <taxon>Fungi incertae sedis</taxon>
        <taxon>Mucoromycota</taxon>
        <taxon>Mortierellomycotina</taxon>
        <taxon>Mortierellomycetes</taxon>
        <taxon>Mortierellales</taxon>
        <taxon>Mortierellaceae</taxon>
        <taxon>Mortierella</taxon>
    </lineage>
</organism>
<dbReference type="EMBL" id="JAAAJA010001079">
    <property type="protein sequence ID" value="KAG0248171.1"/>
    <property type="molecule type" value="Genomic_DNA"/>
</dbReference>
<keyword evidence="3" id="KW-0964">Secreted</keyword>
<reference evidence="5" key="1">
    <citation type="journal article" date="2020" name="Fungal Divers.">
        <title>Resolving the Mortierellaceae phylogeny through synthesis of multi-gene phylogenetics and phylogenomics.</title>
        <authorList>
            <person name="Vandepol N."/>
            <person name="Liber J."/>
            <person name="Desiro A."/>
            <person name="Na H."/>
            <person name="Kennedy M."/>
            <person name="Barry K."/>
            <person name="Grigoriev I.V."/>
            <person name="Miller A.N."/>
            <person name="O'Donnell K."/>
            <person name="Stajich J.E."/>
            <person name="Bonito G."/>
        </authorList>
    </citation>
    <scope>NUCLEOTIDE SEQUENCE</scope>
    <source>
        <strain evidence="5">KOD948</strain>
    </source>
</reference>
<evidence type="ECO:0000313" key="6">
    <source>
        <dbReference type="Proteomes" id="UP000726737"/>
    </source>
</evidence>
<evidence type="ECO:0000313" key="5">
    <source>
        <dbReference type="EMBL" id="KAG0248171.1"/>
    </source>
</evidence>
<dbReference type="InterPro" id="IPR045379">
    <property type="entry name" value="Crinkler_N"/>
</dbReference>
<evidence type="ECO:0000256" key="1">
    <source>
        <dbReference type="ARBA" id="ARBA00004340"/>
    </source>
</evidence>
<evidence type="ECO:0000259" key="4">
    <source>
        <dbReference type="Pfam" id="PF20147"/>
    </source>
</evidence>
<evidence type="ECO:0000256" key="3">
    <source>
        <dbReference type="ARBA" id="ARBA00022525"/>
    </source>
</evidence>
<evidence type="ECO:0000256" key="2">
    <source>
        <dbReference type="ARBA" id="ARBA00004613"/>
    </source>
</evidence>
<comment type="caution">
    <text evidence="5">The sequence shown here is derived from an EMBL/GenBank/DDBJ whole genome shotgun (WGS) entry which is preliminary data.</text>
</comment>
<dbReference type="GO" id="GO:0043657">
    <property type="term" value="C:host cell"/>
    <property type="evidence" value="ECO:0007669"/>
    <property type="project" value="UniProtKB-SubCell"/>
</dbReference>
<feature type="domain" description="Crinkler effector protein N-terminal" evidence="4">
    <location>
        <begin position="14"/>
        <end position="115"/>
    </location>
</feature>
<sequence>MLSNQASPNSIKTLSLICLVNGRSISEAFKVIIASTNDVSVLQRHIKTRKPDVFKDIDADKLTLWSASIPDEDKENSFPVSLESIDQKKKLVATARLSKVFRKSSTNDTIHIIIQLPVS</sequence>
<feature type="non-terminal residue" evidence="5">
    <location>
        <position position="119"/>
    </location>
</feature>
<dbReference type="OrthoDB" id="2409492at2759"/>
<dbReference type="Pfam" id="PF20147">
    <property type="entry name" value="Crinkler"/>
    <property type="match status" value="1"/>
</dbReference>
<keyword evidence="6" id="KW-1185">Reference proteome</keyword>
<gene>
    <name evidence="5" type="ORF">BG011_000385</name>
</gene>
<dbReference type="AlphaFoldDB" id="A0A9P6PM06"/>